<evidence type="ECO:0000256" key="1">
    <source>
        <dbReference type="SAM" id="SignalP"/>
    </source>
</evidence>
<dbReference type="AlphaFoldDB" id="A0A914H6D5"/>
<dbReference type="WBParaSite" id="Gr19_v10_g14107.t1">
    <property type="protein sequence ID" value="Gr19_v10_g14107.t1"/>
    <property type="gene ID" value="Gr19_v10_g14107"/>
</dbReference>
<name>A0A914H6D5_GLORO</name>
<accession>A0A914H6D5</accession>
<evidence type="ECO:0000313" key="3">
    <source>
        <dbReference type="WBParaSite" id="Gr19_v10_g14107.t1"/>
    </source>
</evidence>
<evidence type="ECO:0000313" key="2">
    <source>
        <dbReference type="Proteomes" id="UP000887572"/>
    </source>
</evidence>
<dbReference type="Proteomes" id="UP000887572">
    <property type="component" value="Unplaced"/>
</dbReference>
<sequence>MNITLTVVCIVFVVLIHEIWSGCIFCNNGARSSSSASSSADEFTKPPKLMYDGFAITKDIIDHSATFAAQTFAAQTFAAQTFAAQTFAAQTFAAQTFAAQTFAARLLRPQPK</sequence>
<keyword evidence="2" id="KW-1185">Reference proteome</keyword>
<organism evidence="2 3">
    <name type="scientific">Globodera rostochiensis</name>
    <name type="common">Golden nematode worm</name>
    <name type="synonym">Heterodera rostochiensis</name>
    <dbReference type="NCBI Taxonomy" id="31243"/>
    <lineage>
        <taxon>Eukaryota</taxon>
        <taxon>Metazoa</taxon>
        <taxon>Ecdysozoa</taxon>
        <taxon>Nematoda</taxon>
        <taxon>Chromadorea</taxon>
        <taxon>Rhabditida</taxon>
        <taxon>Tylenchina</taxon>
        <taxon>Tylenchomorpha</taxon>
        <taxon>Tylenchoidea</taxon>
        <taxon>Heteroderidae</taxon>
        <taxon>Heteroderinae</taxon>
        <taxon>Globodera</taxon>
    </lineage>
</organism>
<feature type="chain" id="PRO_5037801528" evidence="1">
    <location>
        <begin position="22"/>
        <end position="112"/>
    </location>
</feature>
<feature type="signal peptide" evidence="1">
    <location>
        <begin position="1"/>
        <end position="21"/>
    </location>
</feature>
<protein>
    <submittedName>
        <fullName evidence="3">Uncharacterized protein</fullName>
    </submittedName>
</protein>
<reference evidence="3" key="1">
    <citation type="submission" date="2022-11" db="UniProtKB">
        <authorList>
            <consortium name="WormBaseParasite"/>
        </authorList>
    </citation>
    <scope>IDENTIFICATION</scope>
</reference>
<proteinExistence type="predicted"/>
<keyword evidence="1" id="KW-0732">Signal</keyword>